<dbReference type="InterPro" id="IPR007658">
    <property type="entry name" value="DUF594"/>
</dbReference>
<sequence length="165" mass="18947">MGQYNPRNRLGKYDEQEKRSRSSSWKQGVMAMIWKVVYSVCGDEAEFWILPSCCTKEQLLETKEAWLRLLIYIAGKSQREMHAAQLAAGGELLTFVWLFMAFKNLGSAVLSRIDITDDPDPNRNRSDRLVLFRLPPRQPPEQTDPGENGQLMEEAGHHQNEISHV</sequence>
<evidence type="ECO:0000256" key="1">
    <source>
        <dbReference type="SAM" id="MobiDB-lite"/>
    </source>
</evidence>
<proteinExistence type="predicted"/>
<protein>
    <recommendedName>
        <fullName evidence="4">DUF4220 domain-containing protein</fullName>
    </recommendedName>
</protein>
<accession>A0A0E0DDG8</accession>
<feature type="compositionally biased region" description="Basic and acidic residues" evidence="1">
    <location>
        <begin position="154"/>
        <end position="165"/>
    </location>
</feature>
<dbReference type="Gramene" id="OMERI04G09660.1">
    <property type="protein sequence ID" value="OMERI04G09660.1"/>
    <property type="gene ID" value="OMERI04G09660"/>
</dbReference>
<dbReference type="Pfam" id="PF04578">
    <property type="entry name" value="DUF594"/>
    <property type="match status" value="1"/>
</dbReference>
<name>A0A0E0DDG8_9ORYZ</name>
<evidence type="ECO:0008006" key="4">
    <source>
        <dbReference type="Google" id="ProtNLM"/>
    </source>
</evidence>
<reference evidence="2" key="1">
    <citation type="submission" date="2015-04" db="UniProtKB">
        <authorList>
            <consortium name="EnsemblPlants"/>
        </authorList>
    </citation>
    <scope>IDENTIFICATION</scope>
</reference>
<dbReference type="AlphaFoldDB" id="A0A0E0DDG8"/>
<feature type="region of interest" description="Disordered" evidence="1">
    <location>
        <begin position="124"/>
        <end position="165"/>
    </location>
</feature>
<dbReference type="HOGENOM" id="CLU_1613447_0_0_1"/>
<dbReference type="EnsemblPlants" id="OMERI04G09660.1">
    <property type="protein sequence ID" value="OMERI04G09660.1"/>
    <property type="gene ID" value="OMERI04G09660"/>
</dbReference>
<dbReference type="PANTHER" id="PTHR31325">
    <property type="entry name" value="OS01G0798800 PROTEIN-RELATED"/>
    <property type="match status" value="1"/>
</dbReference>
<evidence type="ECO:0000313" key="3">
    <source>
        <dbReference type="Proteomes" id="UP000008021"/>
    </source>
</evidence>
<evidence type="ECO:0000313" key="2">
    <source>
        <dbReference type="EnsemblPlants" id="OMERI04G09660.1"/>
    </source>
</evidence>
<reference evidence="2" key="2">
    <citation type="submission" date="2018-05" db="EMBL/GenBank/DDBJ databases">
        <title>OmerRS3 (Oryza meridionalis Reference Sequence Version 3).</title>
        <authorList>
            <person name="Zhang J."/>
            <person name="Kudrna D."/>
            <person name="Lee S."/>
            <person name="Talag J."/>
            <person name="Welchert J."/>
            <person name="Wing R.A."/>
        </authorList>
    </citation>
    <scope>NUCLEOTIDE SEQUENCE [LARGE SCALE GENOMIC DNA]</scope>
    <source>
        <strain evidence="2">cv. OR44</strain>
    </source>
</reference>
<keyword evidence="3" id="KW-1185">Reference proteome</keyword>
<organism evidence="2">
    <name type="scientific">Oryza meridionalis</name>
    <dbReference type="NCBI Taxonomy" id="40149"/>
    <lineage>
        <taxon>Eukaryota</taxon>
        <taxon>Viridiplantae</taxon>
        <taxon>Streptophyta</taxon>
        <taxon>Embryophyta</taxon>
        <taxon>Tracheophyta</taxon>
        <taxon>Spermatophyta</taxon>
        <taxon>Magnoliopsida</taxon>
        <taxon>Liliopsida</taxon>
        <taxon>Poales</taxon>
        <taxon>Poaceae</taxon>
        <taxon>BOP clade</taxon>
        <taxon>Oryzoideae</taxon>
        <taxon>Oryzeae</taxon>
        <taxon>Oryzinae</taxon>
        <taxon>Oryza</taxon>
    </lineage>
</organism>
<dbReference type="Proteomes" id="UP000008021">
    <property type="component" value="Chromosome 4"/>
</dbReference>